<proteinExistence type="inferred from homology"/>
<keyword evidence="11" id="KW-1185">Reference proteome</keyword>
<evidence type="ECO:0000256" key="4">
    <source>
        <dbReference type="ARBA" id="ARBA00022958"/>
    </source>
</evidence>
<keyword evidence="3 7" id="KW-0851">Voltage-gated channel</keyword>
<keyword evidence="5 7" id="KW-0406">Ion transport</keyword>
<dbReference type="OrthoDB" id="273257at2759"/>
<keyword evidence="4 7" id="KW-0630">Potassium</keyword>
<comment type="similarity">
    <text evidence="7">Belongs to the inward rectifier-type potassium channel (TC 1.A.2.1) family.</text>
</comment>
<dbReference type="InterPro" id="IPR013518">
    <property type="entry name" value="K_chnl_inward-rec_Kir_cyto"/>
</dbReference>
<dbReference type="InterPro" id="IPR040445">
    <property type="entry name" value="Kir_TM"/>
</dbReference>
<name>A0A183D819_9BILA</name>
<keyword evidence="7 8" id="KW-0812">Transmembrane</keyword>
<evidence type="ECO:0000256" key="2">
    <source>
        <dbReference type="ARBA" id="ARBA00022538"/>
    </source>
</evidence>
<evidence type="ECO:0000259" key="9">
    <source>
        <dbReference type="Pfam" id="PF01007"/>
    </source>
</evidence>
<keyword evidence="1 7" id="KW-0813">Transport</keyword>
<dbReference type="InterPro" id="IPR014756">
    <property type="entry name" value="Ig_E-set"/>
</dbReference>
<dbReference type="Gene3D" id="2.60.40.1400">
    <property type="entry name" value="G protein-activated inward rectifier potassium channel 1"/>
    <property type="match status" value="1"/>
</dbReference>
<accession>A0A183D819</accession>
<gene>
    <name evidence="10" type="ORF">GPUH_LOCUS4857</name>
</gene>
<evidence type="ECO:0000256" key="8">
    <source>
        <dbReference type="SAM" id="Phobius"/>
    </source>
</evidence>
<feature type="domain" description="Potassium channel inwardly rectifying transmembrane" evidence="9">
    <location>
        <begin position="9"/>
        <end position="50"/>
    </location>
</feature>
<dbReference type="Pfam" id="PF01007">
    <property type="entry name" value="IRK"/>
    <property type="match status" value="1"/>
</dbReference>
<dbReference type="GO" id="GO:0034702">
    <property type="term" value="C:monoatomic ion channel complex"/>
    <property type="evidence" value="ECO:0007669"/>
    <property type="project" value="UniProtKB-KW"/>
</dbReference>
<dbReference type="EMBL" id="UYRT01009598">
    <property type="protein sequence ID" value="VDK47727.1"/>
    <property type="molecule type" value="Genomic_DNA"/>
</dbReference>
<dbReference type="GO" id="GO:0005242">
    <property type="term" value="F:inward rectifier potassium channel activity"/>
    <property type="evidence" value="ECO:0007669"/>
    <property type="project" value="InterPro"/>
</dbReference>
<dbReference type="AlphaFoldDB" id="A0A183D819"/>
<feature type="transmembrane region" description="Helical" evidence="8">
    <location>
        <begin position="20"/>
        <end position="48"/>
    </location>
</feature>
<evidence type="ECO:0000313" key="11">
    <source>
        <dbReference type="Proteomes" id="UP000271098"/>
    </source>
</evidence>
<evidence type="ECO:0000313" key="12">
    <source>
        <dbReference type="WBParaSite" id="GPUH_0000486701-mRNA-1"/>
    </source>
</evidence>
<reference evidence="10 11" key="2">
    <citation type="submission" date="2018-11" db="EMBL/GenBank/DDBJ databases">
        <authorList>
            <consortium name="Pathogen Informatics"/>
        </authorList>
    </citation>
    <scope>NUCLEOTIDE SEQUENCE [LARGE SCALE GENOMIC DNA]</scope>
</reference>
<dbReference type="GO" id="GO:1990573">
    <property type="term" value="P:potassium ion import across plasma membrane"/>
    <property type="evidence" value="ECO:0007669"/>
    <property type="project" value="TreeGrafter"/>
</dbReference>
<keyword evidence="2 7" id="KW-0633">Potassium transport</keyword>
<sequence>MSVSLKFFYVFRYTTDACLPVFFVLSLQCVVGVFLQTMLAGIVVAKVLRPKKRKQEMRFSQVAVVGPLDDHDRRPALMIRIADIQNNLYIAEPHVRLYMATSKINRVFYEICTFFVTNYKSIVVQGSNLYLRSAAIRGIT</sequence>
<evidence type="ECO:0000313" key="10">
    <source>
        <dbReference type="EMBL" id="VDK47727.1"/>
    </source>
</evidence>
<evidence type="ECO:0000256" key="3">
    <source>
        <dbReference type="ARBA" id="ARBA00022882"/>
    </source>
</evidence>
<keyword evidence="8" id="KW-0472">Membrane</keyword>
<dbReference type="InterPro" id="IPR016449">
    <property type="entry name" value="K_chnl_inward-rec_Kir"/>
</dbReference>
<dbReference type="Proteomes" id="UP000271098">
    <property type="component" value="Unassembled WGS sequence"/>
</dbReference>
<dbReference type="GO" id="GO:0005886">
    <property type="term" value="C:plasma membrane"/>
    <property type="evidence" value="ECO:0007669"/>
    <property type="project" value="TreeGrafter"/>
</dbReference>
<dbReference type="Gene3D" id="1.10.287.70">
    <property type="match status" value="1"/>
</dbReference>
<evidence type="ECO:0000256" key="5">
    <source>
        <dbReference type="ARBA" id="ARBA00023065"/>
    </source>
</evidence>
<organism evidence="12">
    <name type="scientific">Gongylonema pulchrum</name>
    <dbReference type="NCBI Taxonomy" id="637853"/>
    <lineage>
        <taxon>Eukaryota</taxon>
        <taxon>Metazoa</taxon>
        <taxon>Ecdysozoa</taxon>
        <taxon>Nematoda</taxon>
        <taxon>Chromadorea</taxon>
        <taxon>Rhabditida</taxon>
        <taxon>Spirurina</taxon>
        <taxon>Spiruromorpha</taxon>
        <taxon>Spiruroidea</taxon>
        <taxon>Gongylonematidae</taxon>
        <taxon>Gongylonema</taxon>
    </lineage>
</organism>
<evidence type="ECO:0000256" key="7">
    <source>
        <dbReference type="RuleBase" id="RU003822"/>
    </source>
</evidence>
<dbReference type="PANTHER" id="PTHR11767">
    <property type="entry name" value="INWARD RECTIFIER POTASSIUM CHANNEL"/>
    <property type="match status" value="1"/>
</dbReference>
<evidence type="ECO:0000256" key="6">
    <source>
        <dbReference type="ARBA" id="ARBA00023303"/>
    </source>
</evidence>
<dbReference type="PANTHER" id="PTHR11767:SF61">
    <property type="entry name" value="IRK_C DOMAIN-CONTAINING PROTEIN"/>
    <property type="match status" value="1"/>
</dbReference>
<dbReference type="GO" id="GO:0034765">
    <property type="term" value="P:regulation of monoatomic ion transmembrane transport"/>
    <property type="evidence" value="ECO:0007669"/>
    <property type="project" value="TreeGrafter"/>
</dbReference>
<reference evidence="12" key="1">
    <citation type="submission" date="2016-06" db="UniProtKB">
        <authorList>
            <consortium name="WormBaseParasite"/>
        </authorList>
    </citation>
    <scope>IDENTIFICATION</scope>
</reference>
<comment type="subcellular location">
    <subcellularLocation>
        <location evidence="7">Membrane</location>
        <topology evidence="7">Multi-pass membrane protein</topology>
    </subcellularLocation>
</comment>
<dbReference type="WBParaSite" id="GPUH_0000486701-mRNA-1">
    <property type="protein sequence ID" value="GPUH_0000486701-mRNA-1"/>
    <property type="gene ID" value="GPUH_0000486701"/>
</dbReference>
<keyword evidence="6 7" id="KW-0407">Ion channel</keyword>
<keyword evidence="8" id="KW-1133">Transmembrane helix</keyword>
<dbReference type="SUPFAM" id="SSF81296">
    <property type="entry name" value="E set domains"/>
    <property type="match status" value="1"/>
</dbReference>
<evidence type="ECO:0000256" key="1">
    <source>
        <dbReference type="ARBA" id="ARBA00022448"/>
    </source>
</evidence>
<protein>
    <submittedName>
        <fullName evidence="12">IRK domain-containing protein</fullName>
    </submittedName>
</protein>